<dbReference type="STRING" id="164328.H3GJW9"/>
<proteinExistence type="predicted"/>
<feature type="coiled-coil region" evidence="1">
    <location>
        <begin position="126"/>
        <end position="181"/>
    </location>
</feature>
<sequence length="197" mass="22688">MAMENDEYCRKALEQCVATLERHVDSLSRYNNQLRAELRTSKQQVAALSQQNVLREAAELCTNNQQPTHWMLQSVTESKRKTERQAEARGASRYQTLTHEVAALKSHLHRKQDCWERYDRATKAERASLTKQLAAAKAKVMQMQSRADTAEASCNSFERRLQVVIQEKQNVEMQLAHYKKKLHGKSASMLACDAFFE</sequence>
<accession>H3GJW9</accession>
<dbReference type="EMBL" id="DS566015">
    <property type="status" value="NOT_ANNOTATED_CDS"/>
    <property type="molecule type" value="Genomic_DNA"/>
</dbReference>
<dbReference type="InParanoid" id="H3GJW9"/>
<evidence type="ECO:0000256" key="1">
    <source>
        <dbReference type="SAM" id="Coils"/>
    </source>
</evidence>
<evidence type="ECO:0000313" key="2">
    <source>
        <dbReference type="EnsemblProtists" id="Phyra76493"/>
    </source>
</evidence>
<dbReference type="HOGENOM" id="CLU_1386617_0_0_1"/>
<feature type="coiled-coil region" evidence="1">
    <location>
        <begin position="17"/>
        <end position="51"/>
    </location>
</feature>
<evidence type="ECO:0000313" key="3">
    <source>
        <dbReference type="Proteomes" id="UP000005238"/>
    </source>
</evidence>
<reference evidence="2" key="2">
    <citation type="submission" date="2015-06" db="UniProtKB">
        <authorList>
            <consortium name="EnsemblProtists"/>
        </authorList>
    </citation>
    <scope>IDENTIFICATION</scope>
    <source>
        <strain evidence="2">Pr102</strain>
    </source>
</reference>
<keyword evidence="3" id="KW-1185">Reference proteome</keyword>
<dbReference type="Proteomes" id="UP000005238">
    <property type="component" value="Unassembled WGS sequence"/>
</dbReference>
<name>H3GJW9_PHYRM</name>
<dbReference type="AlphaFoldDB" id="H3GJW9"/>
<protein>
    <submittedName>
        <fullName evidence="2">Uncharacterized protein</fullName>
    </submittedName>
</protein>
<organism evidence="2 3">
    <name type="scientific">Phytophthora ramorum</name>
    <name type="common">Sudden oak death agent</name>
    <dbReference type="NCBI Taxonomy" id="164328"/>
    <lineage>
        <taxon>Eukaryota</taxon>
        <taxon>Sar</taxon>
        <taxon>Stramenopiles</taxon>
        <taxon>Oomycota</taxon>
        <taxon>Peronosporomycetes</taxon>
        <taxon>Peronosporales</taxon>
        <taxon>Peronosporaceae</taxon>
        <taxon>Phytophthora</taxon>
    </lineage>
</organism>
<dbReference type="EnsemblProtists" id="Phyra76493">
    <property type="protein sequence ID" value="Phyra76493"/>
    <property type="gene ID" value="Phyra76493"/>
</dbReference>
<reference evidence="3" key="1">
    <citation type="journal article" date="2006" name="Science">
        <title>Phytophthora genome sequences uncover evolutionary origins and mechanisms of pathogenesis.</title>
        <authorList>
            <person name="Tyler B.M."/>
            <person name="Tripathy S."/>
            <person name="Zhang X."/>
            <person name="Dehal P."/>
            <person name="Jiang R.H."/>
            <person name="Aerts A."/>
            <person name="Arredondo F.D."/>
            <person name="Baxter L."/>
            <person name="Bensasson D."/>
            <person name="Beynon J.L."/>
            <person name="Chapman J."/>
            <person name="Damasceno C.M."/>
            <person name="Dorrance A.E."/>
            <person name="Dou D."/>
            <person name="Dickerman A.W."/>
            <person name="Dubchak I.L."/>
            <person name="Garbelotto M."/>
            <person name="Gijzen M."/>
            <person name="Gordon S.G."/>
            <person name="Govers F."/>
            <person name="Grunwald N.J."/>
            <person name="Huang W."/>
            <person name="Ivors K.L."/>
            <person name="Jones R.W."/>
            <person name="Kamoun S."/>
            <person name="Krampis K."/>
            <person name="Lamour K.H."/>
            <person name="Lee M.K."/>
            <person name="McDonald W.H."/>
            <person name="Medina M."/>
            <person name="Meijer H.J."/>
            <person name="Nordberg E.K."/>
            <person name="Maclean D.J."/>
            <person name="Ospina-Giraldo M.D."/>
            <person name="Morris P.F."/>
            <person name="Phuntumart V."/>
            <person name="Putnam N.H."/>
            <person name="Rash S."/>
            <person name="Rose J.K."/>
            <person name="Sakihama Y."/>
            <person name="Salamov A.A."/>
            <person name="Savidor A."/>
            <person name="Scheuring C.F."/>
            <person name="Smith B.M."/>
            <person name="Sobral B.W."/>
            <person name="Terry A."/>
            <person name="Torto-Alalibo T.A."/>
            <person name="Win J."/>
            <person name="Xu Z."/>
            <person name="Zhang H."/>
            <person name="Grigoriev I.V."/>
            <person name="Rokhsar D.S."/>
            <person name="Boore J.L."/>
        </authorList>
    </citation>
    <scope>NUCLEOTIDE SEQUENCE [LARGE SCALE GENOMIC DNA]</scope>
    <source>
        <strain evidence="3">Pr102</strain>
    </source>
</reference>
<keyword evidence="1" id="KW-0175">Coiled coil</keyword>
<dbReference type="VEuPathDB" id="FungiDB:KRP23_3310"/>